<dbReference type="Pfam" id="PF03461">
    <property type="entry name" value="TRCF"/>
    <property type="match status" value="1"/>
</dbReference>
<evidence type="ECO:0000256" key="3">
    <source>
        <dbReference type="ARBA" id="ARBA00022763"/>
    </source>
</evidence>
<dbReference type="Proteomes" id="UP000566995">
    <property type="component" value="Unassembled WGS sequence"/>
</dbReference>
<dbReference type="Gene3D" id="2.40.10.170">
    <property type="match status" value="1"/>
</dbReference>
<dbReference type="Pfam" id="PF17757">
    <property type="entry name" value="UvrB_inter"/>
    <property type="match status" value="1"/>
</dbReference>
<keyword evidence="1 9" id="KW-0963">Cytoplasm</keyword>
<feature type="domain" description="Helicase ATP-binding" evidence="10">
    <location>
        <begin position="599"/>
        <end position="757"/>
    </location>
</feature>
<comment type="caution">
    <text evidence="12">The sequence shown here is derived from an EMBL/GenBank/DDBJ whole genome shotgun (WGS) entry which is preliminary data.</text>
</comment>
<dbReference type="GO" id="GO:0005524">
    <property type="term" value="F:ATP binding"/>
    <property type="evidence" value="ECO:0007669"/>
    <property type="project" value="UniProtKB-UniRule"/>
</dbReference>
<dbReference type="GO" id="GO:0003678">
    <property type="term" value="F:DNA helicase activity"/>
    <property type="evidence" value="ECO:0007669"/>
    <property type="project" value="TreeGrafter"/>
</dbReference>
<dbReference type="InterPro" id="IPR001650">
    <property type="entry name" value="Helicase_C-like"/>
</dbReference>
<dbReference type="PROSITE" id="PS51194">
    <property type="entry name" value="HELICASE_CTER"/>
    <property type="match status" value="1"/>
</dbReference>
<keyword evidence="7 9" id="KW-0238">DNA-binding</keyword>
<comment type="similarity">
    <text evidence="9">In the C-terminal section; belongs to the helicase family. RecG subfamily.</text>
</comment>
<reference evidence="12 13" key="1">
    <citation type="submission" date="2020-08" db="EMBL/GenBank/DDBJ databases">
        <title>Functional genomics of gut bacteria from endangered species of beetles.</title>
        <authorList>
            <person name="Carlos-Shanley C."/>
        </authorList>
    </citation>
    <scope>NUCLEOTIDE SEQUENCE [LARGE SCALE GENOMIC DNA]</scope>
    <source>
        <strain evidence="12 13">S00179</strain>
    </source>
</reference>
<comment type="subcellular location">
    <subcellularLocation>
        <location evidence="9">Cytoplasm</location>
    </subcellularLocation>
</comment>
<comment type="function">
    <text evidence="9">Couples transcription and DNA repair by recognizing RNA polymerase (RNAP) stalled at DNA lesions. Mediates ATP-dependent release of RNAP and its truncated transcript from the DNA, and recruitment of nucleotide excision repair machinery to the damaged site.</text>
</comment>
<dbReference type="SMART" id="SM00487">
    <property type="entry name" value="DEXDc"/>
    <property type="match status" value="1"/>
</dbReference>
<dbReference type="Pfam" id="PF00271">
    <property type="entry name" value="Helicase_C"/>
    <property type="match status" value="1"/>
</dbReference>
<dbReference type="SMART" id="SM00982">
    <property type="entry name" value="TRCF"/>
    <property type="match status" value="1"/>
</dbReference>
<dbReference type="PROSITE" id="PS51192">
    <property type="entry name" value="HELICASE_ATP_BIND_1"/>
    <property type="match status" value="1"/>
</dbReference>
<dbReference type="InterPro" id="IPR036101">
    <property type="entry name" value="CarD-like/TRCF_RID_sf"/>
</dbReference>
<dbReference type="SUPFAM" id="SSF141259">
    <property type="entry name" value="CarD-like"/>
    <property type="match status" value="1"/>
</dbReference>
<dbReference type="InterPro" id="IPR014001">
    <property type="entry name" value="Helicase_ATP-bd"/>
</dbReference>
<dbReference type="GO" id="GO:0000716">
    <property type="term" value="P:transcription-coupled nucleotide-excision repair, DNA damage recognition"/>
    <property type="evidence" value="ECO:0007669"/>
    <property type="project" value="UniProtKB-UniRule"/>
</dbReference>
<dbReference type="Gene3D" id="3.40.50.11180">
    <property type="match status" value="1"/>
</dbReference>
<dbReference type="GO" id="GO:0006355">
    <property type="term" value="P:regulation of DNA-templated transcription"/>
    <property type="evidence" value="ECO:0007669"/>
    <property type="project" value="UniProtKB-UniRule"/>
</dbReference>
<dbReference type="RefSeq" id="WP_184585585.1">
    <property type="nucleotide sequence ID" value="NZ_JACHLI010000001.1"/>
</dbReference>
<evidence type="ECO:0000256" key="8">
    <source>
        <dbReference type="ARBA" id="ARBA00023204"/>
    </source>
</evidence>
<evidence type="ECO:0000256" key="2">
    <source>
        <dbReference type="ARBA" id="ARBA00022741"/>
    </source>
</evidence>
<dbReference type="SMART" id="SM01058">
    <property type="entry name" value="CarD_TRCF"/>
    <property type="match status" value="1"/>
</dbReference>
<dbReference type="EMBL" id="JACHLI010000001">
    <property type="protein sequence ID" value="MBB4861314.1"/>
    <property type="molecule type" value="Genomic_DNA"/>
</dbReference>
<dbReference type="AlphaFoldDB" id="A0A7W7KEE9"/>
<evidence type="ECO:0000256" key="5">
    <source>
        <dbReference type="ARBA" id="ARBA00022806"/>
    </source>
</evidence>
<gene>
    <name evidence="9" type="primary">mfd</name>
    <name evidence="12" type="ORF">HNP46_000125</name>
</gene>
<keyword evidence="4 9" id="KW-0378">Hydrolase</keyword>
<dbReference type="InterPro" id="IPR011545">
    <property type="entry name" value="DEAD/DEAH_box_helicase_dom"/>
</dbReference>
<evidence type="ECO:0000256" key="9">
    <source>
        <dbReference type="HAMAP-Rule" id="MF_00969"/>
    </source>
</evidence>
<dbReference type="GO" id="GO:0003684">
    <property type="term" value="F:damaged DNA binding"/>
    <property type="evidence" value="ECO:0007669"/>
    <property type="project" value="InterPro"/>
</dbReference>
<dbReference type="InterPro" id="IPR041471">
    <property type="entry name" value="UvrB_inter"/>
</dbReference>
<dbReference type="Gene3D" id="3.90.1150.50">
    <property type="entry name" value="Transcription-repair-coupling factor, D7 domain"/>
    <property type="match status" value="1"/>
</dbReference>
<dbReference type="Pfam" id="PF00270">
    <property type="entry name" value="DEAD"/>
    <property type="match status" value="1"/>
</dbReference>
<feature type="domain" description="Helicase C-terminal" evidence="11">
    <location>
        <begin position="779"/>
        <end position="929"/>
    </location>
</feature>
<dbReference type="InterPro" id="IPR005118">
    <property type="entry name" value="TRCF_C"/>
</dbReference>
<dbReference type="Gene3D" id="3.30.2060.10">
    <property type="entry name" value="Penicillin-binding protein 1b domain"/>
    <property type="match status" value="1"/>
</dbReference>
<evidence type="ECO:0000256" key="4">
    <source>
        <dbReference type="ARBA" id="ARBA00022801"/>
    </source>
</evidence>
<evidence type="ECO:0000259" key="10">
    <source>
        <dbReference type="PROSITE" id="PS51192"/>
    </source>
</evidence>
<comment type="similarity">
    <text evidence="9">In the N-terminal section; belongs to the UvrB family.</text>
</comment>
<dbReference type="InterPro" id="IPR004576">
    <property type="entry name" value="Mfd"/>
</dbReference>
<dbReference type="Pfam" id="PF02559">
    <property type="entry name" value="CarD_TRCF_RID"/>
    <property type="match status" value="1"/>
</dbReference>
<dbReference type="InterPro" id="IPR027417">
    <property type="entry name" value="P-loop_NTPase"/>
</dbReference>
<dbReference type="Gene3D" id="3.40.50.300">
    <property type="entry name" value="P-loop containing nucleotide triphosphate hydrolases"/>
    <property type="match status" value="2"/>
</dbReference>
<dbReference type="PANTHER" id="PTHR47964">
    <property type="entry name" value="ATP-DEPENDENT DNA HELICASE HOMOLOG RECG, CHLOROPLASTIC"/>
    <property type="match status" value="1"/>
</dbReference>
<dbReference type="SMART" id="SM00490">
    <property type="entry name" value="HELICc"/>
    <property type="match status" value="1"/>
</dbReference>
<evidence type="ECO:0000256" key="7">
    <source>
        <dbReference type="ARBA" id="ARBA00023125"/>
    </source>
</evidence>
<keyword evidence="2 9" id="KW-0547">Nucleotide-binding</keyword>
<dbReference type="InterPro" id="IPR037235">
    <property type="entry name" value="TRCF-like_C_D7"/>
</dbReference>
<dbReference type="SUPFAM" id="SSF143517">
    <property type="entry name" value="TRCF domain-like"/>
    <property type="match status" value="1"/>
</dbReference>
<evidence type="ECO:0000256" key="1">
    <source>
        <dbReference type="ARBA" id="ARBA00022490"/>
    </source>
</evidence>
<dbReference type="SUPFAM" id="SSF52540">
    <property type="entry name" value="P-loop containing nucleoside triphosphate hydrolases"/>
    <property type="match status" value="3"/>
</dbReference>
<dbReference type="InterPro" id="IPR003711">
    <property type="entry name" value="CarD-like/TRCF_RID"/>
</dbReference>
<keyword evidence="3 9" id="KW-0227">DNA damage</keyword>
<dbReference type="PANTHER" id="PTHR47964:SF1">
    <property type="entry name" value="ATP-DEPENDENT DNA HELICASE HOMOLOG RECG, CHLOROPLASTIC"/>
    <property type="match status" value="1"/>
</dbReference>
<keyword evidence="5 12" id="KW-0347">Helicase</keyword>
<sequence length="1113" mass="123978">MLAHRLSGPSFASACAKLLEEKSGLVIARNEHEASTLLQEIGFYAPALKSRLLLIRDSETLPFDLERAPSSIMSERAWMLNRLANNDVDMPIVIASAVNCMRLISGKDFWKSAKISLSLGDSLASKFGENLSSLLELGYAEAKAVKIPGQYATRGRVVDFFPVGISHGEDFHENTPVRMTLDELGHIQSIIKIDVLTQESVGKPLLSLDVFPNREYRLDREFVESFRSKSFTYHDNPRVFESYKVALSLRDHPEFMSWIGLNPSNVTTLVDMLEYDEVLADFGVAQAMEEQWRLVETRHIDIRDDLSRTCPPIDMSWRSPEATQRALDAANCCTYTTPVVPSGMKRVGTLDDALALLKSLIDEKTPILFVMKSAVRARHVKVIGSMLGLRVATDVSFEQFIAKPVGQAVLQGTLTNGYLDTVAGYRLITEYELFGTSIESSFDEDIGEFQRKAALQGLVDIKEGDFLVHATKGIGQFQGFETINFTGTEEDTVRIGFANDASIFVKVSELDMVSRYSGGDETKVKLSKLNHEAWAKGLQKAQEDALSGARQLILVRNARRRMAGLRMNEPDEDYDHFVETFEYEETPDQKRSISEIIRDLTSGQPMDRLICGDVGFGKTEVAHRAAFMVANQGYQVALLAPTALLAEQHYLSTRTRFEGTDIKVLQVTGNKVPKDVLKVIRNGEPCYVIGTNRLLQNDVLFGRLALIIIDEEQRFGVDQKEQLQDLRGDKHVLAMTATPIPRTLTLSMVGIRDISVIATPPARRLSVRTILRQPGNSVLREAIGRELSREGQVFYVHNSVKTMPDCAARLAELYPTARIGQLHGQMGKAMTETLVAFQKHEYDILVCTTVVEVGIDIPNANTLIVENADHFGLSQLHQLRGRVGRSSRQAYAYLLSESSPGTKEHQRMVAMEESSNLGQGILLARHDLEIRGIGEVLGREQSGHVHAIGFSLYMRLLQQAITVLDENPQADASELMVGNVNIPLRGRIPHTFMADKGDRLAWYQRLMGSDSVEELDHNMGSLKDQYGFIPTEVVEFYGYVSDHIVLKSLGLEAVQVHDEGTRVVGAVSASATRLEMILRQTFGNKVSETDRAKTFLVSRPLDEVIRGLVEALR</sequence>
<dbReference type="EC" id="3.6.4.-" evidence="9"/>
<evidence type="ECO:0000256" key="6">
    <source>
        <dbReference type="ARBA" id="ARBA00022840"/>
    </source>
</evidence>
<dbReference type="InterPro" id="IPR047112">
    <property type="entry name" value="RecG/Mfd"/>
</dbReference>
<dbReference type="GO" id="GO:0016787">
    <property type="term" value="F:hydrolase activity"/>
    <property type="evidence" value="ECO:0007669"/>
    <property type="project" value="UniProtKB-KW"/>
</dbReference>
<organism evidence="12 13">
    <name type="scientific">Pseudomonas nitroreducens</name>
    <dbReference type="NCBI Taxonomy" id="46680"/>
    <lineage>
        <taxon>Bacteria</taxon>
        <taxon>Pseudomonadati</taxon>
        <taxon>Pseudomonadota</taxon>
        <taxon>Gammaproteobacteria</taxon>
        <taxon>Pseudomonadales</taxon>
        <taxon>Pseudomonadaceae</taxon>
        <taxon>Pseudomonas</taxon>
    </lineage>
</organism>
<dbReference type="HAMAP" id="MF_00969">
    <property type="entry name" value="TRCF"/>
    <property type="match status" value="1"/>
</dbReference>
<evidence type="ECO:0000259" key="11">
    <source>
        <dbReference type="PROSITE" id="PS51194"/>
    </source>
</evidence>
<protein>
    <recommendedName>
        <fullName evidence="9">Transcription-repair-coupling factor</fullName>
        <shortName evidence="9">TRCF</shortName>
        <ecNumber evidence="9">3.6.4.-</ecNumber>
    </recommendedName>
</protein>
<proteinExistence type="inferred from homology"/>
<keyword evidence="8 9" id="KW-0234">DNA repair</keyword>
<dbReference type="GO" id="GO:0005737">
    <property type="term" value="C:cytoplasm"/>
    <property type="evidence" value="ECO:0007669"/>
    <property type="project" value="UniProtKB-SubCell"/>
</dbReference>
<name>A0A7W7KEE9_PSENT</name>
<keyword evidence="6 9" id="KW-0067">ATP-binding</keyword>
<accession>A0A7W7KEE9</accession>
<evidence type="ECO:0000313" key="13">
    <source>
        <dbReference type="Proteomes" id="UP000566995"/>
    </source>
</evidence>
<evidence type="ECO:0000313" key="12">
    <source>
        <dbReference type="EMBL" id="MBB4861314.1"/>
    </source>
</evidence>